<evidence type="ECO:0008006" key="3">
    <source>
        <dbReference type="Google" id="ProtNLM"/>
    </source>
</evidence>
<dbReference type="Proteomes" id="UP000499080">
    <property type="component" value="Unassembled WGS sequence"/>
</dbReference>
<evidence type="ECO:0000313" key="1">
    <source>
        <dbReference type="EMBL" id="GBL84416.1"/>
    </source>
</evidence>
<name>A0A4Y2AZF5_ARAVE</name>
<accession>A0A4Y2AZF5</accession>
<dbReference type="AlphaFoldDB" id="A0A4Y2AZF5"/>
<protein>
    <recommendedName>
        <fullName evidence="3">DUF4817 domain-containing protein</fullName>
    </recommendedName>
</protein>
<evidence type="ECO:0000313" key="2">
    <source>
        <dbReference type="Proteomes" id="UP000499080"/>
    </source>
</evidence>
<comment type="caution">
    <text evidence="1">The sequence shown here is derived from an EMBL/GenBank/DDBJ whole genome shotgun (WGS) entry which is preliminary data.</text>
</comment>
<dbReference type="EMBL" id="BGPR01081773">
    <property type="protein sequence ID" value="GBL84416.1"/>
    <property type="molecule type" value="Genomic_DNA"/>
</dbReference>
<proteinExistence type="predicted"/>
<gene>
    <name evidence="1" type="ORF">AVEN_191958_1</name>
</gene>
<reference evidence="1 2" key="1">
    <citation type="journal article" date="2019" name="Sci. Rep.">
        <title>Orb-weaving spider Araneus ventricosus genome elucidates the spidroin gene catalogue.</title>
        <authorList>
            <person name="Kono N."/>
            <person name="Nakamura H."/>
            <person name="Ohtoshi R."/>
            <person name="Moran D.A.P."/>
            <person name="Shinohara A."/>
            <person name="Yoshida Y."/>
            <person name="Fujiwara M."/>
            <person name="Mori M."/>
            <person name="Tomita M."/>
            <person name="Arakawa K."/>
        </authorList>
    </citation>
    <scope>NUCLEOTIDE SEQUENCE [LARGE SCALE GENOMIC DNA]</scope>
</reference>
<keyword evidence="2" id="KW-1185">Reference proteome</keyword>
<sequence length="79" mass="9101">ENCLSLQAVYNRVQKFSEGCSKVIDEQRSGRPVEIATVRIVLIWCKVDEIIRADGEQQQTDRNCNRVVTLFSYVMTHGR</sequence>
<organism evidence="1 2">
    <name type="scientific">Araneus ventricosus</name>
    <name type="common">Orbweaver spider</name>
    <name type="synonym">Epeira ventricosa</name>
    <dbReference type="NCBI Taxonomy" id="182803"/>
    <lineage>
        <taxon>Eukaryota</taxon>
        <taxon>Metazoa</taxon>
        <taxon>Ecdysozoa</taxon>
        <taxon>Arthropoda</taxon>
        <taxon>Chelicerata</taxon>
        <taxon>Arachnida</taxon>
        <taxon>Araneae</taxon>
        <taxon>Araneomorphae</taxon>
        <taxon>Entelegynae</taxon>
        <taxon>Araneoidea</taxon>
        <taxon>Araneidae</taxon>
        <taxon>Araneus</taxon>
    </lineage>
</organism>
<feature type="non-terminal residue" evidence="1">
    <location>
        <position position="1"/>
    </location>
</feature>